<sequence>MFIPTPVAAQEGEAQPAAQEPGGIAYAVTITVDGGEASLPDLIAQSSNLKALESDPPSGPLGLVRRAQSDFPRIQKVLNSEAYFGGLIDIRVAGVPVANQQADEQASAAAAARQPAPVTVDVQAGPQFVIGTVTLVDAATGGPPLVPIGRAKIGLEPGSPAKGILVIDAETRIVDAMQNLGYPLAAVPRRQAIADHSSNTLDVTFFLSPGRQADIGPVQVRGAEGVNADFIARQAGVKPGTRYSPEEIRRIRENITDLGAFQSVRIVEGDEITADGQIPLFIEVEERKPRFVGLGASYSSTDGATFNGYWGHRNLFGNAEKLRIEGEVSRLFENSLDDLTYLAKATFEKPGFVTPIDDLLAEARAFRETPDAYTSTGAGATATWRRRFTDRFEGRVGVEIEHAEITDAFGTNTYTLVGVPISGTYDSTDNKLDPTRGIRASLQAEPFPKFLGSSLNMTVFKGFVSAYHAMDEAQRFVLAGRVEAGTIQGPDTIADIPADRRFYAGGGGSIRGYDFQGVSPRLPNGQIVGGKSLFVASAEMRLKITETIGIVPFVDMGGAFVSSTPDFDSNFKIGAGIGLRYYTAIGPIRFDVAVPLDKGPYDPSVAFYVGLGQAF</sequence>
<dbReference type="PANTHER" id="PTHR12815">
    <property type="entry name" value="SORTING AND ASSEMBLY MACHINERY SAMM50 PROTEIN FAMILY MEMBER"/>
    <property type="match status" value="1"/>
</dbReference>
<evidence type="ECO:0000256" key="3">
    <source>
        <dbReference type="ARBA" id="ARBA00022692"/>
    </source>
</evidence>
<name>A0AAW5R4P4_9HYPH</name>
<dbReference type="EMBL" id="JALIDZ010000007">
    <property type="protein sequence ID" value="MCT8973505.1"/>
    <property type="molecule type" value="Genomic_DNA"/>
</dbReference>
<keyword evidence="3" id="KW-0812">Transmembrane</keyword>
<evidence type="ECO:0000256" key="2">
    <source>
        <dbReference type="ARBA" id="ARBA00022452"/>
    </source>
</evidence>
<proteinExistence type="predicted"/>
<keyword evidence="2" id="KW-1134">Transmembrane beta strand</keyword>
<evidence type="ECO:0000256" key="1">
    <source>
        <dbReference type="ARBA" id="ARBA00004370"/>
    </source>
</evidence>
<protein>
    <submittedName>
        <fullName evidence="8">Autotransporter assembly complex protein TamA</fullName>
    </submittedName>
</protein>
<evidence type="ECO:0000313" key="9">
    <source>
        <dbReference type="Proteomes" id="UP001320898"/>
    </source>
</evidence>
<dbReference type="Proteomes" id="UP001320898">
    <property type="component" value="Unassembled WGS sequence"/>
</dbReference>
<comment type="caution">
    <text evidence="8">The sequence shown here is derived from an EMBL/GenBank/DDBJ whole genome shotgun (WGS) entry which is preliminary data.</text>
</comment>
<reference evidence="8 9" key="1">
    <citation type="submission" date="2022-04" db="EMBL/GenBank/DDBJ databases">
        <authorList>
            <person name="Ye Y.-Q."/>
            <person name="Du Z.-J."/>
        </authorList>
    </citation>
    <scope>NUCLEOTIDE SEQUENCE [LARGE SCALE GENOMIC DNA]</scope>
    <source>
        <strain evidence="8 9">A6E488</strain>
    </source>
</reference>
<feature type="region of interest" description="Disordered" evidence="5">
    <location>
        <begin position="1"/>
        <end position="20"/>
    </location>
</feature>
<dbReference type="InterPro" id="IPR000184">
    <property type="entry name" value="Bac_surfAg_D15"/>
</dbReference>
<dbReference type="Gene3D" id="3.10.20.310">
    <property type="entry name" value="membrane protein fhac"/>
    <property type="match status" value="1"/>
</dbReference>
<dbReference type="Pfam" id="PF07244">
    <property type="entry name" value="POTRA"/>
    <property type="match status" value="1"/>
</dbReference>
<comment type="subcellular location">
    <subcellularLocation>
        <location evidence="1">Membrane</location>
    </subcellularLocation>
</comment>
<feature type="domain" description="Bacterial surface antigen (D15)" evidence="6">
    <location>
        <begin position="314"/>
        <end position="615"/>
    </location>
</feature>
<dbReference type="Gene3D" id="2.40.160.50">
    <property type="entry name" value="membrane protein fhac: a member of the omp85/tpsb transporter family"/>
    <property type="match status" value="1"/>
</dbReference>
<dbReference type="InterPro" id="IPR039910">
    <property type="entry name" value="D15-like"/>
</dbReference>
<keyword evidence="9" id="KW-1185">Reference proteome</keyword>
<feature type="domain" description="POTRA" evidence="7">
    <location>
        <begin position="215"/>
        <end position="287"/>
    </location>
</feature>
<dbReference type="AlphaFoldDB" id="A0AAW5R4P4"/>
<dbReference type="Pfam" id="PF01103">
    <property type="entry name" value="Omp85"/>
    <property type="match status" value="1"/>
</dbReference>
<evidence type="ECO:0000313" key="8">
    <source>
        <dbReference type="EMBL" id="MCT8973505.1"/>
    </source>
</evidence>
<dbReference type="RefSeq" id="WP_261617069.1">
    <property type="nucleotide sequence ID" value="NZ_JALIDZ010000007.1"/>
</dbReference>
<keyword evidence="4" id="KW-0472">Membrane</keyword>
<organism evidence="8 9">
    <name type="scientific">Microbaculum marinisediminis</name>
    <dbReference type="NCBI Taxonomy" id="2931392"/>
    <lineage>
        <taxon>Bacteria</taxon>
        <taxon>Pseudomonadati</taxon>
        <taxon>Pseudomonadota</taxon>
        <taxon>Alphaproteobacteria</taxon>
        <taxon>Hyphomicrobiales</taxon>
        <taxon>Tepidamorphaceae</taxon>
        <taxon>Microbaculum</taxon>
    </lineage>
</organism>
<evidence type="ECO:0000256" key="5">
    <source>
        <dbReference type="SAM" id="MobiDB-lite"/>
    </source>
</evidence>
<accession>A0AAW5R4P4</accession>
<evidence type="ECO:0000259" key="7">
    <source>
        <dbReference type="Pfam" id="PF07244"/>
    </source>
</evidence>
<dbReference type="GO" id="GO:0019867">
    <property type="term" value="C:outer membrane"/>
    <property type="evidence" value="ECO:0007669"/>
    <property type="project" value="InterPro"/>
</dbReference>
<dbReference type="InterPro" id="IPR010827">
    <property type="entry name" value="BamA/TamA_POTRA"/>
</dbReference>
<dbReference type="PANTHER" id="PTHR12815:SF18">
    <property type="entry name" value="SORTING AND ASSEMBLY MACHINERY COMPONENT 50 HOMOLOG"/>
    <property type="match status" value="1"/>
</dbReference>
<evidence type="ECO:0000256" key="4">
    <source>
        <dbReference type="ARBA" id="ARBA00023136"/>
    </source>
</evidence>
<gene>
    <name evidence="8" type="ORF">MUB46_16705</name>
</gene>
<evidence type="ECO:0000259" key="6">
    <source>
        <dbReference type="Pfam" id="PF01103"/>
    </source>
</evidence>